<dbReference type="InterPro" id="IPR004622">
    <property type="entry name" value="DNA_pol_HolB"/>
</dbReference>
<keyword evidence="4" id="KW-0548">Nucleotidyltransferase</keyword>
<organism evidence="10 11">
    <name type="scientific">Nitrosomonas communis</name>
    <dbReference type="NCBI Taxonomy" id="44574"/>
    <lineage>
        <taxon>Bacteria</taxon>
        <taxon>Pseudomonadati</taxon>
        <taxon>Pseudomonadota</taxon>
        <taxon>Betaproteobacteria</taxon>
        <taxon>Nitrosomonadales</taxon>
        <taxon>Nitrosomonadaceae</taxon>
        <taxon>Nitrosomonas</taxon>
    </lineage>
</organism>
<dbReference type="EMBL" id="FNNH01000014">
    <property type="protein sequence ID" value="SDW51483.1"/>
    <property type="molecule type" value="Genomic_DNA"/>
</dbReference>
<dbReference type="Pfam" id="PF13177">
    <property type="entry name" value="DNA_pol3_delta2"/>
    <property type="match status" value="1"/>
</dbReference>
<dbReference type="Gene3D" id="3.40.50.300">
    <property type="entry name" value="P-loop containing nucleotide triphosphate hydrolases"/>
    <property type="match status" value="1"/>
</dbReference>
<sequence length="354" mass="39656">MQMNELYPWQYTIWQQVRGSVALKTHALLLKGRKGIGKLGFARNLAKSLLCAQITVEQIACGVCASCKWFEQETHPNFYLMTPEALIESSGEAGSGSSGIDRQEADHTKSGKKPSQHITIEQVRALNDFVYLSGHQDGLKVILIHPAEAMNVAAANALLKKLEEPPSHILFILVAHRAQDLLPTIRSRCQHITLPIPDAATARKWLTQQGVEHADICLALSGASPLQAAAFSHQDYFNQHTDFIRKISMPASFDPISLANSLHKLDLPEIVSWLQKWCYDLICVCTTGKIRYHVHQETTIRKLASTADPKLLASFWRNLIMSQQLARHPLNAKLFLEEMLLCYVKVMAPTRYQG</sequence>
<dbReference type="EC" id="2.7.7.7" evidence="1"/>
<keyword evidence="3" id="KW-0808">Transferase</keyword>
<dbReference type="GO" id="GO:0008408">
    <property type="term" value="F:3'-5' exonuclease activity"/>
    <property type="evidence" value="ECO:0007669"/>
    <property type="project" value="InterPro"/>
</dbReference>
<dbReference type="GO" id="GO:0006261">
    <property type="term" value="P:DNA-templated DNA replication"/>
    <property type="evidence" value="ECO:0007669"/>
    <property type="project" value="TreeGrafter"/>
</dbReference>
<evidence type="ECO:0000256" key="6">
    <source>
        <dbReference type="ARBA" id="ARBA00022932"/>
    </source>
</evidence>
<name>A0A1H2U5K4_9PROT</name>
<protein>
    <recommendedName>
        <fullName evidence="2">DNA polymerase III subunit delta'</fullName>
        <ecNumber evidence="1">2.7.7.7</ecNumber>
    </recommendedName>
</protein>
<comment type="catalytic activity">
    <reaction evidence="7">
        <text>DNA(n) + a 2'-deoxyribonucleoside 5'-triphosphate = DNA(n+1) + diphosphate</text>
        <dbReference type="Rhea" id="RHEA:22508"/>
        <dbReference type="Rhea" id="RHEA-COMP:17339"/>
        <dbReference type="Rhea" id="RHEA-COMP:17340"/>
        <dbReference type="ChEBI" id="CHEBI:33019"/>
        <dbReference type="ChEBI" id="CHEBI:61560"/>
        <dbReference type="ChEBI" id="CHEBI:173112"/>
        <dbReference type="EC" id="2.7.7.7"/>
    </reaction>
</comment>
<dbReference type="Proteomes" id="UP000183454">
    <property type="component" value="Unassembled WGS sequence"/>
</dbReference>
<evidence type="ECO:0000256" key="7">
    <source>
        <dbReference type="ARBA" id="ARBA00049244"/>
    </source>
</evidence>
<dbReference type="GO" id="GO:0009360">
    <property type="term" value="C:DNA polymerase III complex"/>
    <property type="evidence" value="ECO:0007669"/>
    <property type="project" value="InterPro"/>
</dbReference>
<dbReference type="GO" id="GO:0003677">
    <property type="term" value="F:DNA binding"/>
    <property type="evidence" value="ECO:0007669"/>
    <property type="project" value="InterPro"/>
</dbReference>
<evidence type="ECO:0000256" key="3">
    <source>
        <dbReference type="ARBA" id="ARBA00022679"/>
    </source>
</evidence>
<evidence type="ECO:0000256" key="8">
    <source>
        <dbReference type="SAM" id="MobiDB-lite"/>
    </source>
</evidence>
<proteinExistence type="predicted"/>
<dbReference type="PANTHER" id="PTHR11669:SF8">
    <property type="entry name" value="DNA POLYMERASE III SUBUNIT DELTA"/>
    <property type="match status" value="1"/>
</dbReference>
<dbReference type="SUPFAM" id="SSF52540">
    <property type="entry name" value="P-loop containing nucleoside triphosphate hydrolases"/>
    <property type="match status" value="1"/>
</dbReference>
<dbReference type="InterPro" id="IPR027417">
    <property type="entry name" value="P-loop_NTPase"/>
</dbReference>
<accession>A0A1H2U5K4</accession>
<gene>
    <name evidence="10" type="ORF">SAMN05421882_101446</name>
</gene>
<keyword evidence="5" id="KW-0235">DNA replication</keyword>
<dbReference type="AlphaFoldDB" id="A0A1H2U5K4"/>
<dbReference type="RefSeq" id="WP_342019458.1">
    <property type="nucleotide sequence ID" value="NZ_FNNH01000014.1"/>
</dbReference>
<dbReference type="GO" id="GO:0003887">
    <property type="term" value="F:DNA-directed DNA polymerase activity"/>
    <property type="evidence" value="ECO:0007669"/>
    <property type="project" value="UniProtKB-KW"/>
</dbReference>
<evidence type="ECO:0000256" key="2">
    <source>
        <dbReference type="ARBA" id="ARBA00014363"/>
    </source>
</evidence>
<reference evidence="10 11" key="1">
    <citation type="submission" date="2016-10" db="EMBL/GenBank/DDBJ databases">
        <authorList>
            <person name="de Groot N.N."/>
        </authorList>
    </citation>
    <scope>NUCLEOTIDE SEQUENCE [LARGE SCALE GENOMIC DNA]</scope>
    <source>
        <strain evidence="10 11">Nm110</strain>
    </source>
</reference>
<dbReference type="PANTHER" id="PTHR11669">
    <property type="entry name" value="REPLICATION FACTOR C / DNA POLYMERASE III GAMMA-TAU SUBUNIT"/>
    <property type="match status" value="1"/>
</dbReference>
<dbReference type="Gene3D" id="1.20.272.10">
    <property type="match status" value="1"/>
</dbReference>
<dbReference type="NCBIfam" id="TIGR00678">
    <property type="entry name" value="holB"/>
    <property type="match status" value="1"/>
</dbReference>
<dbReference type="InterPro" id="IPR050238">
    <property type="entry name" value="DNA_Rep/Repair_Clamp_Loader"/>
</dbReference>
<evidence type="ECO:0000256" key="5">
    <source>
        <dbReference type="ARBA" id="ARBA00022705"/>
    </source>
</evidence>
<evidence type="ECO:0000259" key="9">
    <source>
        <dbReference type="Pfam" id="PF09115"/>
    </source>
</evidence>
<feature type="region of interest" description="Disordered" evidence="8">
    <location>
        <begin position="89"/>
        <end position="116"/>
    </location>
</feature>
<evidence type="ECO:0000313" key="11">
    <source>
        <dbReference type="Proteomes" id="UP000183454"/>
    </source>
</evidence>
<evidence type="ECO:0000256" key="1">
    <source>
        <dbReference type="ARBA" id="ARBA00012417"/>
    </source>
</evidence>
<keyword evidence="6" id="KW-0239">DNA-directed DNA polymerase</keyword>
<dbReference type="InterPro" id="IPR015199">
    <property type="entry name" value="DNA_pol_III_delta_C"/>
</dbReference>
<evidence type="ECO:0000313" key="10">
    <source>
        <dbReference type="EMBL" id="SDW51483.1"/>
    </source>
</evidence>
<feature type="domain" description="DNA polymerase III delta subunit C-terminal" evidence="9">
    <location>
        <begin position="238"/>
        <end position="341"/>
    </location>
</feature>
<dbReference type="Pfam" id="PF09115">
    <property type="entry name" value="DNApol3-delta_C"/>
    <property type="match status" value="1"/>
</dbReference>
<evidence type="ECO:0000256" key="4">
    <source>
        <dbReference type="ARBA" id="ARBA00022695"/>
    </source>
</evidence>